<protein>
    <submittedName>
        <fullName evidence="1">E3 ubiquitin- ligase TRIM13</fullName>
    </submittedName>
</protein>
<reference evidence="1" key="1">
    <citation type="submission" date="2022-03" db="EMBL/GenBank/DDBJ databases">
        <authorList>
            <person name="Alioto T."/>
            <person name="Alioto T."/>
            <person name="Gomez Garrido J."/>
        </authorList>
    </citation>
    <scope>NUCLEOTIDE SEQUENCE</scope>
</reference>
<dbReference type="EMBL" id="OW240923">
    <property type="protein sequence ID" value="CAH2324585.1"/>
    <property type="molecule type" value="Genomic_DNA"/>
</dbReference>
<dbReference type="GO" id="GO:0016874">
    <property type="term" value="F:ligase activity"/>
    <property type="evidence" value="ECO:0007669"/>
    <property type="project" value="UniProtKB-KW"/>
</dbReference>
<name>A0AAD1THE4_PELCU</name>
<dbReference type="AlphaFoldDB" id="A0AAD1THE4"/>
<keyword evidence="2" id="KW-1185">Reference proteome</keyword>
<accession>A0AAD1THE4</accession>
<proteinExistence type="predicted"/>
<keyword evidence="1" id="KW-0436">Ligase</keyword>
<gene>
    <name evidence="1" type="ORF">PECUL_23A024171</name>
</gene>
<sequence length="346" mass="39518">MESEKINIYFEKVQRMLEQKKNSIHAEFDKAKRDFMQAYDPRINKTNTLLADVDNVRKSAENLKVKSDPLRFLQKVQECRQKICEVKEVPIPLVPNLAVPNLAVSPRMHKISLSKSPKRKANPWSQILHRVRTVSVVILLFSVVLAAASSGSFDMIVNEYVYAASSFLSHITGKAINSIPACWWQTAEEILHVTKRYSSNVMSFIENLAEFASRLTKDPEKRLLLGMELKKTTPVSTTVSPVVKINKKQVKTWSTCSVHFANSSDYGPVIPCKSWSLITTRPASHFLTLYEYLNPVRLYLSNAVGKAVSHISSYWKLIVEKVFFVKKKWQSYITTFIESGRNNLFL</sequence>
<evidence type="ECO:0000313" key="1">
    <source>
        <dbReference type="EMBL" id="CAH2324585.1"/>
    </source>
</evidence>
<dbReference type="Proteomes" id="UP001295444">
    <property type="component" value="Chromosome 12"/>
</dbReference>
<organism evidence="1 2">
    <name type="scientific">Pelobates cultripes</name>
    <name type="common">Western spadefoot toad</name>
    <dbReference type="NCBI Taxonomy" id="61616"/>
    <lineage>
        <taxon>Eukaryota</taxon>
        <taxon>Metazoa</taxon>
        <taxon>Chordata</taxon>
        <taxon>Craniata</taxon>
        <taxon>Vertebrata</taxon>
        <taxon>Euteleostomi</taxon>
        <taxon>Amphibia</taxon>
        <taxon>Batrachia</taxon>
        <taxon>Anura</taxon>
        <taxon>Pelobatoidea</taxon>
        <taxon>Pelobatidae</taxon>
        <taxon>Pelobates</taxon>
    </lineage>
</organism>
<evidence type="ECO:0000313" key="2">
    <source>
        <dbReference type="Proteomes" id="UP001295444"/>
    </source>
</evidence>